<protein>
    <submittedName>
        <fullName evidence="1">Uncharacterized protein</fullName>
    </submittedName>
</protein>
<name>A0A009SDX3_ACIBA</name>
<proteinExistence type="predicted"/>
<dbReference type="AlphaFoldDB" id="A0A009SDX3"/>
<organism evidence="1 2">
    <name type="scientific">Acinetobacter baumannii 99063</name>
    <dbReference type="NCBI Taxonomy" id="1310630"/>
    <lineage>
        <taxon>Bacteria</taxon>
        <taxon>Pseudomonadati</taxon>
        <taxon>Pseudomonadota</taxon>
        <taxon>Gammaproteobacteria</taxon>
        <taxon>Moraxellales</taxon>
        <taxon>Moraxellaceae</taxon>
        <taxon>Acinetobacter</taxon>
        <taxon>Acinetobacter calcoaceticus/baumannii complex</taxon>
    </lineage>
</organism>
<reference evidence="1 2" key="1">
    <citation type="submission" date="2014-02" db="EMBL/GenBank/DDBJ databases">
        <title>Comparative genomics and transcriptomics to identify genetic mechanisms underlying the emergence of carbapenem resistant Acinetobacter baumannii (CRAb).</title>
        <authorList>
            <person name="Harris A.D."/>
            <person name="Johnson K.J."/>
            <person name="George J."/>
            <person name="Shefchek K."/>
            <person name="Daugherty S.C."/>
            <person name="Parankush S."/>
            <person name="Sadzewicz L."/>
            <person name="Tallon L."/>
            <person name="Sengamalay N."/>
            <person name="Hazen T.H."/>
            <person name="Rasko D.A."/>
        </authorList>
    </citation>
    <scope>NUCLEOTIDE SEQUENCE [LARGE SCALE GENOMIC DNA]</scope>
    <source>
        <strain evidence="1 2">99063</strain>
    </source>
</reference>
<dbReference type="EMBL" id="JEXJ01000030">
    <property type="protein sequence ID" value="EXC51160.1"/>
    <property type="molecule type" value="Genomic_DNA"/>
</dbReference>
<sequence length="40" mass="4626">MYLLNLSLLFSHYWDGMKALLTTTHFNHSPENMVASNQSI</sequence>
<dbReference type="Proteomes" id="UP000020735">
    <property type="component" value="Unassembled WGS sequence"/>
</dbReference>
<evidence type="ECO:0000313" key="1">
    <source>
        <dbReference type="EMBL" id="EXC51160.1"/>
    </source>
</evidence>
<gene>
    <name evidence="1" type="ORF">J529_2113</name>
</gene>
<evidence type="ECO:0000313" key="2">
    <source>
        <dbReference type="Proteomes" id="UP000020735"/>
    </source>
</evidence>
<accession>A0A009SDX3</accession>
<comment type="caution">
    <text evidence="1">The sequence shown here is derived from an EMBL/GenBank/DDBJ whole genome shotgun (WGS) entry which is preliminary data.</text>
</comment>